<feature type="transmembrane region" description="Helical" evidence="1">
    <location>
        <begin position="92"/>
        <end position="117"/>
    </location>
</feature>
<organism evidence="2 3">
    <name type="scientific">Methanosarcina siciliae T4/M</name>
    <dbReference type="NCBI Taxonomy" id="1434120"/>
    <lineage>
        <taxon>Archaea</taxon>
        <taxon>Methanobacteriati</taxon>
        <taxon>Methanobacteriota</taxon>
        <taxon>Stenosarchaea group</taxon>
        <taxon>Methanomicrobia</taxon>
        <taxon>Methanosarcinales</taxon>
        <taxon>Methanosarcinaceae</taxon>
        <taxon>Methanosarcina</taxon>
    </lineage>
</organism>
<evidence type="ECO:0000313" key="2">
    <source>
        <dbReference type="EMBL" id="AKB27374.1"/>
    </source>
</evidence>
<evidence type="ECO:0000313" key="3">
    <source>
        <dbReference type="Proteomes" id="UP000033111"/>
    </source>
</evidence>
<protein>
    <recommendedName>
        <fullName evidence="4">Zincin peptidase</fullName>
    </recommendedName>
</protein>
<dbReference type="KEGG" id="msw:MSSIT_0655"/>
<dbReference type="HOGENOM" id="CLU_114909_0_0_2"/>
<keyword evidence="1" id="KW-0472">Membrane</keyword>
<accession>A0A0E3P238</accession>
<evidence type="ECO:0008006" key="4">
    <source>
        <dbReference type="Google" id="ProtNLM"/>
    </source>
</evidence>
<gene>
    <name evidence="2" type="ORF">MSSIT_0655</name>
</gene>
<sequence>MVPIMALSALSTVKIFNIFTAFSLADFGITAQGLSATISLKGFAGLMGLLLSHELLHLIFIPNFISSEKTYLGITYSGGYVYSEESLSKPRYILITIAPFLIISAALPFILGFLSLLTPMTKILILLNSMGSCMDMMNLGFVLSQVPAAAYITCNGTETYWKRKE</sequence>
<feature type="transmembrane region" description="Helical" evidence="1">
    <location>
        <begin position="6"/>
        <end position="31"/>
    </location>
</feature>
<dbReference type="Proteomes" id="UP000033111">
    <property type="component" value="Chromosome"/>
</dbReference>
<proteinExistence type="predicted"/>
<reference evidence="2 3" key="1">
    <citation type="submission" date="2014-07" db="EMBL/GenBank/DDBJ databases">
        <title>Methanogenic archaea and the global carbon cycle.</title>
        <authorList>
            <person name="Henriksen J.R."/>
            <person name="Luke J."/>
            <person name="Reinhart S."/>
            <person name="Benedict M.N."/>
            <person name="Youngblut N.D."/>
            <person name="Metcalf M.E."/>
            <person name="Whitaker R.J."/>
            <person name="Metcalf W.W."/>
        </authorList>
    </citation>
    <scope>NUCLEOTIDE SEQUENCE [LARGE SCALE GENOMIC DNA]</scope>
    <source>
        <strain evidence="2 3">T4/M</strain>
    </source>
</reference>
<dbReference type="PATRIC" id="fig|1434120.4.peg.833"/>
<name>A0A0E3P238_9EURY</name>
<dbReference type="AlphaFoldDB" id="A0A0E3P238"/>
<keyword evidence="1" id="KW-1133">Transmembrane helix</keyword>
<keyword evidence="3" id="KW-1185">Reference proteome</keyword>
<dbReference type="InterPro" id="IPR021683">
    <property type="entry name" value="DUF3267"/>
</dbReference>
<evidence type="ECO:0000256" key="1">
    <source>
        <dbReference type="SAM" id="Phobius"/>
    </source>
</evidence>
<dbReference type="Pfam" id="PF11667">
    <property type="entry name" value="DUF3267"/>
    <property type="match status" value="1"/>
</dbReference>
<dbReference type="EMBL" id="CP009506">
    <property type="protein sequence ID" value="AKB27374.1"/>
    <property type="molecule type" value="Genomic_DNA"/>
</dbReference>
<feature type="transmembrane region" description="Helical" evidence="1">
    <location>
        <begin position="43"/>
        <end position="65"/>
    </location>
</feature>
<keyword evidence="1" id="KW-0812">Transmembrane</keyword>